<proteinExistence type="predicted"/>
<reference evidence="1 2" key="1">
    <citation type="submission" date="2017-03" db="EMBL/GenBank/DDBJ databases">
        <title>Genome sequence of Sphingomonas dokdonensis DSM 21029.</title>
        <authorList>
            <person name="Poehlein A."/>
            <person name="Wuebbeler J.H."/>
            <person name="Steinbuechel A."/>
            <person name="Daniel R."/>
        </authorList>
    </citation>
    <scope>NUCLEOTIDE SEQUENCE [LARGE SCALE GENOMIC DNA]</scope>
    <source>
        <strain evidence="1 2">DSM 21029</strain>
    </source>
</reference>
<dbReference type="Proteomes" id="UP000197290">
    <property type="component" value="Unassembled WGS sequence"/>
</dbReference>
<dbReference type="RefSeq" id="WP_088368295.1">
    <property type="nucleotide sequence ID" value="NZ_NBBI01000008.1"/>
</dbReference>
<sequence>MSDKAVARAQQVLSVRDRRSEYFPAQLFDEHAWDLLLYLFLAARNGGETDPASVGKTLRVRTEVLERWIKVLEQDAVVVVKGDFLRLTDDADAKMEALLSG</sequence>
<evidence type="ECO:0000313" key="1">
    <source>
        <dbReference type="EMBL" id="OWK27882.1"/>
    </source>
</evidence>
<dbReference type="AlphaFoldDB" id="A0A245ZDQ0"/>
<name>A0A245ZDQ0_9SPHN</name>
<accession>A0A245ZDQ0</accession>
<gene>
    <name evidence="1" type="ORF">SPDO_29650</name>
</gene>
<protein>
    <submittedName>
        <fullName evidence="1">Uncharacterized protein</fullName>
    </submittedName>
</protein>
<evidence type="ECO:0000313" key="2">
    <source>
        <dbReference type="Proteomes" id="UP000197290"/>
    </source>
</evidence>
<comment type="caution">
    <text evidence="1">The sequence shown here is derived from an EMBL/GenBank/DDBJ whole genome shotgun (WGS) entry which is preliminary data.</text>
</comment>
<keyword evidence="2" id="KW-1185">Reference proteome</keyword>
<dbReference type="OrthoDB" id="7569838at2"/>
<dbReference type="EMBL" id="NBBI01000008">
    <property type="protein sequence ID" value="OWK27882.1"/>
    <property type="molecule type" value="Genomic_DNA"/>
</dbReference>
<organism evidence="1 2">
    <name type="scientific">Sphingomonas dokdonensis</name>
    <dbReference type="NCBI Taxonomy" id="344880"/>
    <lineage>
        <taxon>Bacteria</taxon>
        <taxon>Pseudomonadati</taxon>
        <taxon>Pseudomonadota</taxon>
        <taxon>Alphaproteobacteria</taxon>
        <taxon>Sphingomonadales</taxon>
        <taxon>Sphingomonadaceae</taxon>
        <taxon>Sphingomonas</taxon>
    </lineage>
</organism>